<gene>
    <name evidence="3" type="ORF">UA08_00498</name>
</gene>
<accession>A0A225AZT6</accession>
<feature type="domain" description="Inositol polyphosphate-related phosphatase" evidence="2">
    <location>
        <begin position="826"/>
        <end position="1164"/>
    </location>
</feature>
<keyword evidence="4" id="KW-1185">Reference proteome</keyword>
<name>A0A225AZT6_TALAT</name>
<feature type="compositionally biased region" description="Polar residues" evidence="1">
    <location>
        <begin position="396"/>
        <end position="415"/>
    </location>
</feature>
<dbReference type="InterPro" id="IPR015943">
    <property type="entry name" value="WD40/YVTN_repeat-like_dom_sf"/>
</dbReference>
<dbReference type="Pfam" id="PF22669">
    <property type="entry name" value="Exo_endo_phos2"/>
    <property type="match status" value="1"/>
</dbReference>
<dbReference type="GeneID" id="31000253"/>
<feature type="compositionally biased region" description="Polar residues" evidence="1">
    <location>
        <begin position="176"/>
        <end position="204"/>
    </location>
</feature>
<dbReference type="SMART" id="SM00128">
    <property type="entry name" value="IPPc"/>
    <property type="match status" value="1"/>
</dbReference>
<feature type="compositionally biased region" description="Polar residues" evidence="1">
    <location>
        <begin position="425"/>
        <end position="460"/>
    </location>
</feature>
<dbReference type="PANTHER" id="PTHR11200:SF240">
    <property type="entry name" value="INOSITOL POLYPHOSPHATE 5-PHOSPHATASE C9G1.10C-RELATED"/>
    <property type="match status" value="1"/>
</dbReference>
<dbReference type="AlphaFoldDB" id="A0A225AZT6"/>
<dbReference type="InterPro" id="IPR000300">
    <property type="entry name" value="IPPc"/>
</dbReference>
<sequence length="1217" mass="134896">MAEDNKEVEGTDEASLRPVSSLLSHFEHLSYSKDTPAGSGTNGEHAYQQRLNEPETTKPLVRASLDLPRPLSPWAVADRSQNGTASASDLKIPRRSDTSRERSPASRGHFRLKSMNVKPTPAITPTLTVDSPRSPPRGTDGLSNGHFHSLSRGDLDLREIARPRQRSPPGALGARSSRSPTASPVGTPQISRSRSPNGTKKSTSVPPPVARAEKPKIPAKPANISHLDVHHLAPTPSPKPSPVIHDHVSPFSTPPGSPEKTLPKGDIQQRKPPNILQSSSTTPEPLTLLTSVDINLRPSIITSNSTDARELGFTRRTATASPTGHSRSPSQAVSTIRDLKKSDQADSNKSAESSHTEIRPALPPRDGLPGRQSRSIGANDSKNPDLPPRPSVDLASRSTRISSSHRLSMLETNTHFAPPPRRQASIVSGKSGSRTPQTPKIRQVSSHSTDNAMLNQSSRNDANDSEDEGYPEQTPVSRTDYPDSSQVNRRPPVIKTGPLSIPTRYDTREFDVCGKHVCTTGYLTRAWDLTTGEQKLSISHGETVKAHSVAFKPGTGLGDEGTRLWVGTSIGELHEIDIETQSIVTSRLYPSRREVIKIYRHKKEMWTLDDEGNLLVWPPDETGVPNLQYSYDHPQDRVAKGHTFSMVVGDDLWLATGKEVRVYRPNAQGDAFHVLRKPLGANHSGEVTAGAHTTKNGGRVYLGHADGKVTVYSSIDFSCLASVNVSVYKINSLAMVGDYLWAAYKTGMVYVYDVSTNPWIVKKDWHAHGSPVCGLVLDPSSLWVMNRLQVVSLGTDNFLRLWDGMLEDDWLETRMQSKDVEYCNFREIRAAIVTWNAGASVPRDLHHSGFIQDAIHPEQPPEILVFGFQELVDLEDKKITAKSLLMGSKKKDNNEKEHMSRQYRVWRDHLAACINDAMPLEESYVLLHSANLVGLFTCVFIKQRERERVRNISGAEVKRGMGGLHGNKGALIFRFVLDDSSLCFINCHLAAGQTHTAHRNNDIAAILETESLPAEHSIDTRTDLFVNGGDGTMILDHEICILNGDLNYRIDSMSRNVVIDAVRQNNLPKLLERDQLLASKRKNPSFRLRTFNEAPITFPPTYKYDVNSDEYDTSDKKRSPAWCDRVLYRGVGKIKQTEYRRHEVRASDHRPVSASFKMRIKSILPKERAAAWETCQKEFSKEKKRLACDSSVEYLVNVFGMSREQARKVIVSGGSSK</sequence>
<dbReference type="Gene3D" id="3.60.10.10">
    <property type="entry name" value="Endonuclease/exonuclease/phosphatase"/>
    <property type="match status" value="1"/>
</dbReference>
<evidence type="ECO:0000313" key="3">
    <source>
        <dbReference type="EMBL" id="OKL63964.1"/>
    </source>
</evidence>
<feature type="compositionally biased region" description="Basic and acidic residues" evidence="1">
    <location>
        <begin position="337"/>
        <end position="346"/>
    </location>
</feature>
<feature type="compositionally biased region" description="Polar residues" evidence="1">
    <location>
        <begin position="316"/>
        <end position="334"/>
    </location>
</feature>
<feature type="compositionally biased region" description="Polar residues" evidence="1">
    <location>
        <begin position="474"/>
        <end position="488"/>
    </location>
</feature>
<feature type="compositionally biased region" description="Basic and acidic residues" evidence="1">
    <location>
        <begin position="91"/>
        <end position="104"/>
    </location>
</feature>
<organism evidence="3 4">
    <name type="scientific">Talaromyces atroroseus</name>
    <dbReference type="NCBI Taxonomy" id="1441469"/>
    <lineage>
        <taxon>Eukaryota</taxon>
        <taxon>Fungi</taxon>
        <taxon>Dikarya</taxon>
        <taxon>Ascomycota</taxon>
        <taxon>Pezizomycotina</taxon>
        <taxon>Eurotiomycetes</taxon>
        <taxon>Eurotiomycetidae</taxon>
        <taxon>Eurotiales</taxon>
        <taxon>Trichocomaceae</taxon>
        <taxon>Talaromyces</taxon>
        <taxon>Talaromyces sect. Trachyspermi</taxon>
    </lineage>
</organism>
<feature type="compositionally biased region" description="Polar residues" evidence="1">
    <location>
        <begin position="372"/>
        <end position="381"/>
    </location>
</feature>
<feature type="compositionally biased region" description="Basic and acidic residues" evidence="1">
    <location>
        <begin position="151"/>
        <end position="162"/>
    </location>
</feature>
<dbReference type="GO" id="GO:0046856">
    <property type="term" value="P:phosphatidylinositol dephosphorylation"/>
    <property type="evidence" value="ECO:0007669"/>
    <property type="project" value="InterPro"/>
</dbReference>
<evidence type="ECO:0000259" key="2">
    <source>
        <dbReference type="SMART" id="SM00128"/>
    </source>
</evidence>
<dbReference type="EMBL" id="LFMY01000001">
    <property type="protein sequence ID" value="OKL63964.1"/>
    <property type="molecule type" value="Genomic_DNA"/>
</dbReference>
<dbReference type="InterPro" id="IPR001680">
    <property type="entry name" value="WD40_rpt"/>
</dbReference>
<dbReference type="InterPro" id="IPR011047">
    <property type="entry name" value="Quinoprotein_ADH-like_sf"/>
</dbReference>
<dbReference type="OrthoDB" id="2248459at2759"/>
<proteinExistence type="predicted"/>
<dbReference type="InterPro" id="IPR046985">
    <property type="entry name" value="IP5"/>
</dbReference>
<dbReference type="RefSeq" id="XP_020124085.1">
    <property type="nucleotide sequence ID" value="XM_020260310.1"/>
</dbReference>
<reference evidence="3 4" key="1">
    <citation type="submission" date="2015-06" db="EMBL/GenBank/DDBJ databases">
        <title>Talaromyces atroroseus IBT 11181 draft genome.</title>
        <authorList>
            <person name="Rasmussen K.B."/>
            <person name="Rasmussen S."/>
            <person name="Petersen B."/>
            <person name="Sicheritz-Ponten T."/>
            <person name="Mortensen U.H."/>
            <person name="Thrane U."/>
        </authorList>
    </citation>
    <scope>NUCLEOTIDE SEQUENCE [LARGE SCALE GENOMIC DNA]</scope>
    <source>
        <strain evidence="3 4">IBT 11181</strain>
    </source>
</reference>
<feature type="region of interest" description="Disordered" evidence="1">
    <location>
        <begin position="315"/>
        <end position="500"/>
    </location>
</feature>
<comment type="caution">
    <text evidence="3">The sequence shown here is derived from an EMBL/GenBank/DDBJ whole genome shotgun (WGS) entry which is preliminary data.</text>
</comment>
<dbReference type="SUPFAM" id="SSF56219">
    <property type="entry name" value="DNase I-like"/>
    <property type="match status" value="1"/>
</dbReference>
<dbReference type="STRING" id="1441469.A0A225AZT6"/>
<evidence type="ECO:0000256" key="1">
    <source>
        <dbReference type="SAM" id="MobiDB-lite"/>
    </source>
</evidence>
<dbReference type="SMART" id="SM00320">
    <property type="entry name" value="WD40"/>
    <property type="match status" value="3"/>
</dbReference>
<dbReference type="PANTHER" id="PTHR11200">
    <property type="entry name" value="INOSITOL 5-PHOSPHATASE"/>
    <property type="match status" value="1"/>
</dbReference>
<protein>
    <recommendedName>
        <fullName evidence="2">Inositol polyphosphate-related phosphatase domain-containing protein</fullName>
    </recommendedName>
</protein>
<dbReference type="Gene3D" id="2.130.10.10">
    <property type="entry name" value="YVTN repeat-like/Quinoprotein amine dehydrogenase"/>
    <property type="match status" value="1"/>
</dbReference>
<feature type="region of interest" description="Disordered" evidence="1">
    <location>
        <begin position="229"/>
        <end position="284"/>
    </location>
</feature>
<dbReference type="Proteomes" id="UP000214365">
    <property type="component" value="Unassembled WGS sequence"/>
</dbReference>
<evidence type="ECO:0000313" key="4">
    <source>
        <dbReference type="Proteomes" id="UP000214365"/>
    </source>
</evidence>
<feature type="region of interest" description="Disordered" evidence="1">
    <location>
        <begin position="27"/>
        <end position="216"/>
    </location>
</feature>
<dbReference type="SUPFAM" id="SSF50998">
    <property type="entry name" value="Quinoprotein alcohol dehydrogenase-like"/>
    <property type="match status" value="1"/>
</dbReference>
<dbReference type="GO" id="GO:0004439">
    <property type="term" value="F:phosphatidylinositol-4,5-bisphosphate 5-phosphatase activity"/>
    <property type="evidence" value="ECO:0007669"/>
    <property type="project" value="TreeGrafter"/>
</dbReference>
<dbReference type="FunFam" id="3.60.10.10:FF:000036">
    <property type="entry name" value="Inositol polyphosphate phosphatase, putative"/>
    <property type="match status" value="1"/>
</dbReference>
<dbReference type="InterPro" id="IPR036691">
    <property type="entry name" value="Endo/exonu/phosph_ase_sf"/>
</dbReference>